<keyword evidence="3 6" id="KW-0547">Nucleotide-binding</keyword>
<comment type="subcellular location">
    <subcellularLocation>
        <location evidence="6">Cytoplasm</location>
    </subcellularLocation>
</comment>
<accession>A0A1Q9AZK9</accession>
<dbReference type="HAMAP" id="MF_01161">
    <property type="entry name" value="tRNA_Ile_lys_synt"/>
    <property type="match status" value="1"/>
</dbReference>
<evidence type="ECO:0000256" key="2">
    <source>
        <dbReference type="ARBA" id="ARBA00022694"/>
    </source>
</evidence>
<evidence type="ECO:0000256" key="3">
    <source>
        <dbReference type="ARBA" id="ARBA00022741"/>
    </source>
</evidence>
<proteinExistence type="inferred from homology"/>
<evidence type="ECO:0000313" key="9">
    <source>
        <dbReference type="Proteomes" id="UP000186364"/>
    </source>
</evidence>
<feature type="binding site" evidence="6">
    <location>
        <begin position="34"/>
        <end position="39"/>
    </location>
    <ligand>
        <name>ATP</name>
        <dbReference type="ChEBI" id="CHEBI:30616"/>
    </ligand>
</feature>
<organism evidence="8 9">
    <name type="scientific">Xaviernesmea oryzae</name>
    <dbReference type="NCBI Taxonomy" id="464029"/>
    <lineage>
        <taxon>Bacteria</taxon>
        <taxon>Pseudomonadati</taxon>
        <taxon>Pseudomonadota</taxon>
        <taxon>Alphaproteobacteria</taxon>
        <taxon>Hyphomicrobiales</taxon>
        <taxon>Rhizobiaceae</taxon>
        <taxon>Rhizobium/Agrobacterium group</taxon>
        <taxon>Xaviernesmea</taxon>
    </lineage>
</organism>
<dbReference type="AlphaFoldDB" id="A0A1Q9AZK9"/>
<keyword evidence="1 6" id="KW-0436">Ligase</keyword>
<comment type="caution">
    <text evidence="8">The sequence shown here is derived from an EMBL/GenBank/DDBJ whole genome shotgun (WGS) entry which is preliminary data.</text>
</comment>
<dbReference type="EC" id="6.3.4.19" evidence="6"/>
<keyword evidence="9" id="KW-1185">Reference proteome</keyword>
<comment type="similarity">
    <text evidence="6">Belongs to the tRNA(Ile)-lysidine synthase family.</text>
</comment>
<evidence type="ECO:0000256" key="1">
    <source>
        <dbReference type="ARBA" id="ARBA00022598"/>
    </source>
</evidence>
<dbReference type="GO" id="GO:0005737">
    <property type="term" value="C:cytoplasm"/>
    <property type="evidence" value="ECO:0007669"/>
    <property type="project" value="UniProtKB-SubCell"/>
</dbReference>
<dbReference type="PANTHER" id="PTHR43033">
    <property type="entry name" value="TRNA(ILE)-LYSIDINE SYNTHASE-RELATED"/>
    <property type="match status" value="1"/>
</dbReference>
<comment type="domain">
    <text evidence="6">The N-terminal region contains the highly conserved SGGXDS motif, predicted to be a P-loop motif involved in ATP binding.</text>
</comment>
<dbReference type="Pfam" id="PF01171">
    <property type="entry name" value="ATP_bind_3"/>
    <property type="match status" value="1"/>
</dbReference>
<dbReference type="InterPro" id="IPR012795">
    <property type="entry name" value="tRNA_Ile_lys_synt_N"/>
</dbReference>
<evidence type="ECO:0000256" key="4">
    <source>
        <dbReference type="ARBA" id="ARBA00022840"/>
    </source>
</evidence>
<reference evidence="8 9" key="1">
    <citation type="submission" date="2016-09" db="EMBL/GenBank/DDBJ databases">
        <title>Rhizobium sp. nov., a novel species isolated from the rice rhizosphere.</title>
        <authorList>
            <person name="Zhao J."/>
            <person name="Zhang X."/>
        </authorList>
    </citation>
    <scope>NUCLEOTIDE SEQUENCE [LARGE SCALE GENOMIC DNA]</scope>
    <source>
        <strain evidence="8 9">1.7048</strain>
    </source>
</reference>
<protein>
    <recommendedName>
        <fullName evidence="6">tRNA(Ile)-lysidine synthase</fullName>
        <ecNumber evidence="6">6.3.4.19</ecNumber>
    </recommendedName>
    <alternativeName>
        <fullName evidence="6">tRNA(Ile)-2-lysyl-cytidine synthase</fullName>
    </alternativeName>
    <alternativeName>
        <fullName evidence="6">tRNA(Ile)-lysidine synthetase</fullName>
    </alternativeName>
</protein>
<dbReference type="InterPro" id="IPR012094">
    <property type="entry name" value="tRNA_Ile_lys_synt"/>
</dbReference>
<dbReference type="OrthoDB" id="9807403at2"/>
<sequence>MPTLADALTDPVAIAADDMLQRFRSPARLICALSGGSDSTGLLRALHAALPRHPGLSLEACTIDHGLRPASADEARAMAALCAQLGIAHHIRRWEGEKPASGLQAAARLARYRLLVDVAQARDAQAILSGHTANDQAETIAMRSLRSAPGQPGLAGMAPAVLLFGQVWLLRPFLPLSRAQIRLYLQSLGQAFIDDPSNDNPRFERVRLRQSMEPACLQPRPFFPFSKASDRAASGARIAALMGEEAASVGEGILRLSPRLCASAGEDDTARAIALLAAAMGGKAMPVGRETMGRVATFLQGGMPGRMTASGVVFDRRREGLFLYREARDLPVTRLLSGQEALWDGRYHVRNLGAAPLVLSSGGDAASLSLGHAGTDIADAVPKGVVRRAARAALRLSFADDRPVTRDMVVVRPALTLYDTFLPCFDRMIADQIAILIGCERYIRVPLTDLLQSGPW</sequence>
<dbReference type="CDD" id="cd01992">
    <property type="entry name" value="TilS_N"/>
    <property type="match status" value="1"/>
</dbReference>
<dbReference type="Gene3D" id="3.40.50.620">
    <property type="entry name" value="HUPs"/>
    <property type="match status" value="1"/>
</dbReference>
<evidence type="ECO:0000313" key="8">
    <source>
        <dbReference type="EMBL" id="OLP61114.1"/>
    </source>
</evidence>
<dbReference type="InterPro" id="IPR011063">
    <property type="entry name" value="TilS/TtcA_N"/>
</dbReference>
<dbReference type="EMBL" id="MKIP01000034">
    <property type="protein sequence ID" value="OLP61114.1"/>
    <property type="molecule type" value="Genomic_DNA"/>
</dbReference>
<dbReference type="SUPFAM" id="SSF52402">
    <property type="entry name" value="Adenine nucleotide alpha hydrolases-like"/>
    <property type="match status" value="1"/>
</dbReference>
<gene>
    <name evidence="6" type="primary">tilS</name>
    <name evidence="8" type="ORF">BJF93_03445</name>
</gene>
<dbReference type="PANTHER" id="PTHR43033:SF1">
    <property type="entry name" value="TRNA(ILE)-LYSIDINE SYNTHASE-RELATED"/>
    <property type="match status" value="1"/>
</dbReference>
<comment type="function">
    <text evidence="6">Ligates lysine onto the cytidine present at position 34 of the AUA codon-specific tRNA(Ile) that contains the anticodon CAU, in an ATP-dependent manner. Cytidine is converted to lysidine, thus changing the amino acid specificity of the tRNA from methionine to isoleucine.</text>
</comment>
<evidence type="ECO:0000256" key="6">
    <source>
        <dbReference type="HAMAP-Rule" id="MF_01161"/>
    </source>
</evidence>
<keyword evidence="6" id="KW-0963">Cytoplasm</keyword>
<dbReference type="RefSeq" id="WP_075627005.1">
    <property type="nucleotide sequence ID" value="NZ_FOAM01000006.1"/>
</dbReference>
<dbReference type="InterPro" id="IPR014729">
    <property type="entry name" value="Rossmann-like_a/b/a_fold"/>
</dbReference>
<dbReference type="NCBIfam" id="TIGR02432">
    <property type="entry name" value="lysidine_TilS_N"/>
    <property type="match status" value="1"/>
</dbReference>
<evidence type="ECO:0000256" key="5">
    <source>
        <dbReference type="ARBA" id="ARBA00048539"/>
    </source>
</evidence>
<comment type="catalytic activity">
    <reaction evidence="5 6">
        <text>cytidine(34) in tRNA(Ile2) + L-lysine + ATP = lysidine(34) in tRNA(Ile2) + AMP + diphosphate + H(+)</text>
        <dbReference type="Rhea" id="RHEA:43744"/>
        <dbReference type="Rhea" id="RHEA-COMP:10625"/>
        <dbReference type="Rhea" id="RHEA-COMP:10670"/>
        <dbReference type="ChEBI" id="CHEBI:15378"/>
        <dbReference type="ChEBI" id="CHEBI:30616"/>
        <dbReference type="ChEBI" id="CHEBI:32551"/>
        <dbReference type="ChEBI" id="CHEBI:33019"/>
        <dbReference type="ChEBI" id="CHEBI:82748"/>
        <dbReference type="ChEBI" id="CHEBI:83665"/>
        <dbReference type="ChEBI" id="CHEBI:456215"/>
        <dbReference type="EC" id="6.3.4.19"/>
    </reaction>
</comment>
<dbReference type="GO" id="GO:0006400">
    <property type="term" value="P:tRNA modification"/>
    <property type="evidence" value="ECO:0007669"/>
    <property type="project" value="UniProtKB-UniRule"/>
</dbReference>
<feature type="domain" description="tRNA(Ile)-lysidine/2-thiocytidine synthase N-terminal" evidence="7">
    <location>
        <begin position="29"/>
        <end position="210"/>
    </location>
</feature>
<name>A0A1Q9AZK9_9HYPH</name>
<dbReference type="GO" id="GO:0032267">
    <property type="term" value="F:tRNA(Ile)-lysidine synthase activity"/>
    <property type="evidence" value="ECO:0007669"/>
    <property type="project" value="UniProtKB-EC"/>
</dbReference>
<evidence type="ECO:0000259" key="7">
    <source>
        <dbReference type="Pfam" id="PF01171"/>
    </source>
</evidence>
<dbReference type="Proteomes" id="UP000186364">
    <property type="component" value="Unassembled WGS sequence"/>
</dbReference>
<keyword evidence="2 6" id="KW-0819">tRNA processing</keyword>
<dbReference type="GO" id="GO:0005524">
    <property type="term" value="F:ATP binding"/>
    <property type="evidence" value="ECO:0007669"/>
    <property type="project" value="UniProtKB-UniRule"/>
</dbReference>
<keyword evidence="4 6" id="KW-0067">ATP-binding</keyword>